<reference evidence="3 4" key="1">
    <citation type="journal article" date="2015" name="Genome Biol. Evol.">
        <title>Comparative Genomics of a Bacterivorous Green Alga Reveals Evolutionary Causalities and Consequences of Phago-Mixotrophic Mode of Nutrition.</title>
        <authorList>
            <person name="Burns J.A."/>
            <person name="Paasch A."/>
            <person name="Narechania A."/>
            <person name="Kim E."/>
        </authorList>
    </citation>
    <scope>NUCLEOTIDE SEQUENCE [LARGE SCALE GENOMIC DNA]</scope>
    <source>
        <strain evidence="3 4">PLY_AMNH</strain>
    </source>
</reference>
<comment type="caution">
    <text evidence="3">The sequence shown here is derived from an EMBL/GenBank/DDBJ whole genome shotgun (WGS) entry which is preliminary data.</text>
</comment>
<dbReference type="InterPro" id="IPR051122">
    <property type="entry name" value="SDR_DHRS6-like"/>
</dbReference>
<dbReference type="Pfam" id="PF13561">
    <property type="entry name" value="adh_short_C2"/>
    <property type="match status" value="1"/>
</dbReference>
<evidence type="ECO:0000256" key="2">
    <source>
        <dbReference type="ARBA" id="ARBA00023002"/>
    </source>
</evidence>
<name>A0AAE0GSA7_9CHLO</name>
<dbReference type="InterPro" id="IPR036291">
    <property type="entry name" value="NAD(P)-bd_dom_sf"/>
</dbReference>
<proteinExistence type="inferred from homology"/>
<keyword evidence="4" id="KW-1185">Reference proteome</keyword>
<evidence type="ECO:0008006" key="5">
    <source>
        <dbReference type="Google" id="ProtNLM"/>
    </source>
</evidence>
<dbReference type="PANTHER" id="PTHR43477:SF1">
    <property type="entry name" value="DIHYDROANTICAPSIN 7-DEHYDROGENASE"/>
    <property type="match status" value="1"/>
</dbReference>
<comment type="similarity">
    <text evidence="1">Belongs to the short-chain dehydrogenases/reductases (SDR) family.</text>
</comment>
<dbReference type="Gene3D" id="3.40.50.720">
    <property type="entry name" value="NAD(P)-binding Rossmann-like Domain"/>
    <property type="match status" value="1"/>
</dbReference>
<keyword evidence="2" id="KW-0560">Oxidoreductase</keyword>
<accession>A0AAE0GSA7</accession>
<dbReference type="AlphaFoldDB" id="A0AAE0GSA7"/>
<dbReference type="Proteomes" id="UP001190700">
    <property type="component" value="Unassembled WGS sequence"/>
</dbReference>
<sequence length="242" mass="26065">MGKATAKLVVEQGGEVLIASRSAEKLRLAQAEIVGKQGAVTTKVLDNTDEIAVKEFFDSLEAGEYNALVISAADRAVHGSFLSLEVSQVKALFESKFWGAYFCAKYGAPKLAPGGSIVFFSGVLNRRPGLNCSPLASVNGAIEGLTRALALELGPRLRVNCFSPGFMETERFDHMEVPKKQAMLESTAQSLPLRRVGQPEDAAAAIYFLMSNSFTTGIVLDCDGGHQIRQYASQVNDPFRGK</sequence>
<protein>
    <recommendedName>
        <fullName evidence="5">Short chain dehydrogenase</fullName>
    </recommendedName>
</protein>
<evidence type="ECO:0000256" key="1">
    <source>
        <dbReference type="ARBA" id="ARBA00006484"/>
    </source>
</evidence>
<dbReference type="SUPFAM" id="SSF51735">
    <property type="entry name" value="NAD(P)-binding Rossmann-fold domains"/>
    <property type="match status" value="1"/>
</dbReference>
<dbReference type="InterPro" id="IPR002347">
    <property type="entry name" value="SDR_fam"/>
</dbReference>
<gene>
    <name evidence="3" type="ORF">CYMTET_8819</name>
</gene>
<dbReference type="PRINTS" id="PR00081">
    <property type="entry name" value="GDHRDH"/>
</dbReference>
<organism evidence="3 4">
    <name type="scientific">Cymbomonas tetramitiformis</name>
    <dbReference type="NCBI Taxonomy" id="36881"/>
    <lineage>
        <taxon>Eukaryota</taxon>
        <taxon>Viridiplantae</taxon>
        <taxon>Chlorophyta</taxon>
        <taxon>Pyramimonadophyceae</taxon>
        <taxon>Pyramimonadales</taxon>
        <taxon>Pyramimonadaceae</taxon>
        <taxon>Cymbomonas</taxon>
    </lineage>
</organism>
<dbReference type="PANTHER" id="PTHR43477">
    <property type="entry name" value="DIHYDROANTICAPSIN 7-DEHYDROGENASE"/>
    <property type="match status" value="1"/>
</dbReference>
<dbReference type="GO" id="GO:0016491">
    <property type="term" value="F:oxidoreductase activity"/>
    <property type="evidence" value="ECO:0007669"/>
    <property type="project" value="UniProtKB-KW"/>
</dbReference>
<evidence type="ECO:0000313" key="4">
    <source>
        <dbReference type="Proteomes" id="UP001190700"/>
    </source>
</evidence>
<dbReference type="EMBL" id="LGRX02002756">
    <property type="protein sequence ID" value="KAK3283480.1"/>
    <property type="molecule type" value="Genomic_DNA"/>
</dbReference>
<evidence type="ECO:0000313" key="3">
    <source>
        <dbReference type="EMBL" id="KAK3283480.1"/>
    </source>
</evidence>